<feature type="transmembrane region" description="Helical" evidence="8">
    <location>
        <begin position="384"/>
        <end position="404"/>
    </location>
</feature>
<keyword evidence="3" id="KW-1003">Cell membrane</keyword>
<feature type="transmembrane region" description="Helical" evidence="8">
    <location>
        <begin position="115"/>
        <end position="136"/>
    </location>
</feature>
<accession>A0ABQ6PCW5</accession>
<evidence type="ECO:0000313" key="10">
    <source>
        <dbReference type="Proteomes" id="UP001187221"/>
    </source>
</evidence>
<evidence type="ECO:0000256" key="5">
    <source>
        <dbReference type="ARBA" id="ARBA00022989"/>
    </source>
</evidence>
<keyword evidence="6 8" id="KW-0472">Membrane</keyword>
<evidence type="ECO:0000256" key="3">
    <source>
        <dbReference type="ARBA" id="ARBA00022475"/>
    </source>
</evidence>
<dbReference type="NCBIfam" id="TIGR00797">
    <property type="entry name" value="matE"/>
    <property type="match status" value="1"/>
</dbReference>
<feature type="transmembrane region" description="Helical" evidence="8">
    <location>
        <begin position="188"/>
        <end position="209"/>
    </location>
</feature>
<evidence type="ECO:0000256" key="7">
    <source>
        <dbReference type="SAM" id="MobiDB-lite"/>
    </source>
</evidence>
<feature type="transmembrane region" description="Helical" evidence="8">
    <location>
        <begin position="215"/>
        <end position="241"/>
    </location>
</feature>
<feature type="transmembrane region" description="Helical" evidence="8">
    <location>
        <begin position="311"/>
        <end position="335"/>
    </location>
</feature>
<dbReference type="EMBL" id="BTFW01000001">
    <property type="protein sequence ID" value="GMM61976.1"/>
    <property type="molecule type" value="Genomic_DNA"/>
</dbReference>
<proteinExistence type="predicted"/>
<feature type="region of interest" description="Disordered" evidence="7">
    <location>
        <begin position="1"/>
        <end position="26"/>
    </location>
</feature>
<keyword evidence="2" id="KW-0813">Transport</keyword>
<evidence type="ECO:0000256" key="1">
    <source>
        <dbReference type="ARBA" id="ARBA00004429"/>
    </source>
</evidence>
<evidence type="ECO:0000256" key="4">
    <source>
        <dbReference type="ARBA" id="ARBA00022692"/>
    </source>
</evidence>
<organism evidence="9 10">
    <name type="scientific">Novosphingobium pituita</name>
    <dbReference type="NCBI Taxonomy" id="3056842"/>
    <lineage>
        <taxon>Bacteria</taxon>
        <taxon>Pseudomonadati</taxon>
        <taxon>Pseudomonadota</taxon>
        <taxon>Alphaproteobacteria</taxon>
        <taxon>Sphingomonadales</taxon>
        <taxon>Sphingomonadaceae</taxon>
        <taxon>Novosphingobium</taxon>
    </lineage>
</organism>
<feature type="transmembrane region" description="Helical" evidence="8">
    <location>
        <begin position="273"/>
        <end position="291"/>
    </location>
</feature>
<keyword evidence="5 8" id="KW-1133">Transmembrane helix</keyword>
<feature type="transmembrane region" description="Helical" evidence="8">
    <location>
        <begin position="33"/>
        <end position="50"/>
    </location>
</feature>
<gene>
    <name evidence="9" type="ORF">NUTIK01_27530</name>
</gene>
<feature type="transmembrane region" description="Helical" evidence="8">
    <location>
        <begin position="347"/>
        <end position="364"/>
    </location>
</feature>
<sequence>MARGQDNSAPKNTAPQNTAAGGPGARDLTRGPILKTLLFFSLPTLVGNILQSLNGSINTIWVGRMLGDSALAATANANVVTFLVFAAVFGFGMAATVKVGQAFGAGRTDAARRTFGTALGFCVGLSAVVSVAGWLGAPALLRLMATPADIFGFAQAYLRVIFVALPAMMISIMVSMGLRGAGDAKTSLYFMILSVVLDCGLNPLLIGGFGPVPAMGIAGSALATAIASYVTMLGLLAYGYWHDLPLRLRRAELVYLIPHADELRYILAKGLPMGAQMLIVSSAGIVTLGLVNREGSMVSAAFGASLQVWTYLQMPAMAISAALSAMAAQSIGAGLASRLGQITRAGVILNLAVTGTMTALLLAFDRPVLVLFLGSTSPAVDIARHIQILASWSYIFFGITIMLFGTMRAGGVVMAPLLILAFAMFPVRLGFYHLAYPALGRDALWLMFPVGSLVTVALAALAYARPGWRTRASAIPPTARLESEAGAECAAEGSPG</sequence>
<dbReference type="InterPro" id="IPR002528">
    <property type="entry name" value="MATE_fam"/>
</dbReference>
<feature type="transmembrane region" description="Helical" evidence="8">
    <location>
        <begin position="156"/>
        <end position="176"/>
    </location>
</feature>
<dbReference type="PANTHER" id="PTHR43549:SF3">
    <property type="entry name" value="MULTIDRUG RESISTANCE PROTEIN YPNP-RELATED"/>
    <property type="match status" value="1"/>
</dbReference>
<dbReference type="InterPro" id="IPR052031">
    <property type="entry name" value="Membrane_Transporter-Flippase"/>
</dbReference>
<name>A0ABQ6PCW5_9SPHN</name>
<comment type="caution">
    <text evidence="9">The sequence shown here is derived from an EMBL/GenBank/DDBJ whole genome shotgun (WGS) entry which is preliminary data.</text>
</comment>
<dbReference type="PANTHER" id="PTHR43549">
    <property type="entry name" value="MULTIDRUG RESISTANCE PROTEIN YPNP-RELATED"/>
    <property type="match status" value="1"/>
</dbReference>
<keyword evidence="4 8" id="KW-0812">Transmembrane</keyword>
<reference evidence="9 10" key="1">
    <citation type="submission" date="2023-06" db="EMBL/GenBank/DDBJ databases">
        <title>Draft genome sequence of Novosphingobium sp. strain IK01.</title>
        <authorList>
            <person name="Hatamoto M."/>
            <person name="Ikarashi T."/>
            <person name="Yamaguchi T."/>
        </authorList>
    </citation>
    <scope>NUCLEOTIDE SEQUENCE [LARGE SCALE GENOMIC DNA]</scope>
    <source>
        <strain evidence="9 10">IK01</strain>
    </source>
</reference>
<protein>
    <submittedName>
        <fullName evidence="9">MATE family efflux transporter</fullName>
    </submittedName>
</protein>
<evidence type="ECO:0000256" key="8">
    <source>
        <dbReference type="SAM" id="Phobius"/>
    </source>
</evidence>
<dbReference type="PIRSF" id="PIRSF006603">
    <property type="entry name" value="DinF"/>
    <property type="match status" value="1"/>
</dbReference>
<feature type="transmembrane region" description="Helical" evidence="8">
    <location>
        <begin position="411"/>
        <end position="431"/>
    </location>
</feature>
<dbReference type="InterPro" id="IPR048279">
    <property type="entry name" value="MdtK-like"/>
</dbReference>
<evidence type="ECO:0000256" key="6">
    <source>
        <dbReference type="ARBA" id="ARBA00023136"/>
    </source>
</evidence>
<dbReference type="RefSeq" id="WP_317975599.1">
    <property type="nucleotide sequence ID" value="NZ_BTFW01000001.1"/>
</dbReference>
<keyword evidence="10" id="KW-1185">Reference proteome</keyword>
<dbReference type="CDD" id="cd13138">
    <property type="entry name" value="MATE_yoeA_like"/>
    <property type="match status" value="1"/>
</dbReference>
<feature type="transmembrane region" description="Helical" evidence="8">
    <location>
        <begin position="70"/>
        <end position="94"/>
    </location>
</feature>
<dbReference type="Proteomes" id="UP001187221">
    <property type="component" value="Unassembled WGS sequence"/>
</dbReference>
<evidence type="ECO:0000256" key="2">
    <source>
        <dbReference type="ARBA" id="ARBA00022448"/>
    </source>
</evidence>
<feature type="transmembrane region" description="Helical" evidence="8">
    <location>
        <begin position="443"/>
        <end position="464"/>
    </location>
</feature>
<dbReference type="Pfam" id="PF01554">
    <property type="entry name" value="MatE"/>
    <property type="match status" value="2"/>
</dbReference>
<comment type="subcellular location">
    <subcellularLocation>
        <location evidence="1">Cell inner membrane</location>
        <topology evidence="1">Multi-pass membrane protein</topology>
    </subcellularLocation>
</comment>
<feature type="compositionally biased region" description="Polar residues" evidence="7">
    <location>
        <begin position="1"/>
        <end position="19"/>
    </location>
</feature>
<evidence type="ECO:0000313" key="9">
    <source>
        <dbReference type="EMBL" id="GMM61976.1"/>
    </source>
</evidence>